<gene>
    <name evidence="1" type="ORF">NQ176_g10149</name>
</gene>
<dbReference type="EMBL" id="JANJQO010002625">
    <property type="protein sequence ID" value="KAJ2966442.1"/>
    <property type="molecule type" value="Genomic_DNA"/>
</dbReference>
<evidence type="ECO:0000313" key="1">
    <source>
        <dbReference type="EMBL" id="KAJ2966442.1"/>
    </source>
</evidence>
<dbReference type="Proteomes" id="UP001143910">
    <property type="component" value="Unassembled WGS sequence"/>
</dbReference>
<name>A0ACC1MHG8_9HYPO</name>
<sequence>MSLNSTIMAAQREWETTKHAGDKGCDNDLGSNGGSDVSEASASSDSSLISISDDADLPEGVSRSGPVISRIAQGIKRKVFEDSLARVAASTVKRIKQTTAMPENVQSTSAMSSDASSRSASSSEQSHPVRRGLKKLKRPESRVTAKQMLEYSAYDSIPDRADGTPYEFYRVSKNQGRSMRGAIIPTNYRVSKKTPNRRFECPDRLCPKAFDNERSLGGHFSAAHKGNAYNDNCDGTLTKVGTYPRVVGEGHRAIVVSRISVNGSEEEVWHDGHRASFTDAHVALTHPDPFTYVTSFLTTSVDHREKLLVAYVRALCQLPKRRNLPKAWCEFHQNKDLSIRMFAIALAYVTGREIFGIDMCTDGAFPEPGYRLSQACVALAPELPEALKRLHFTPTSCMSCLYYGQATKTRTICQWQSDDMFMSRYRHRVDGNSDSEESDTEFSLSGMGAADSRRKKIARAVDAVIKAGKAAKMNVEELSLVSPSGSDSASASASASPSESPLAKAVAKVGQKGADAEDLGSQYTPSADGSEGLSEMEAYYDAGDGSESGNLAKAAQNPSEAVAQHRPQVQAAAPSQVISSPAVYNPVQTPVPVPTTTMQSRAVFQSTPLSQMAVQQQAVSPSSMYPPPPAHMANQVHGMPPGGVQLPQQMAHHHYEFGLRFQPPITQWQPPPTASGYQPSPGHPPYRGDQPVAGHGPVHPAYLPPNQHSPFVAHFSEQASAQDQSFSGRTTRSATAVPNGGTEQPATTGSSGRHTVPAQTPSDQLEMEAWEVAPGRITDANDGENIGYSSSYLNGREPTEVCADVSFNVVTIKSGDKSRWEAQESQIRTCSVAAGKVEVRMGNNVMSMGPNSMFIIRPGDACLATNKLYIDATIHCTTVKNYSF</sequence>
<proteinExistence type="predicted"/>
<keyword evidence="2" id="KW-1185">Reference proteome</keyword>
<accession>A0ACC1MHG8</accession>
<comment type="caution">
    <text evidence="1">The sequence shown here is derived from an EMBL/GenBank/DDBJ whole genome shotgun (WGS) entry which is preliminary data.</text>
</comment>
<organism evidence="1 2">
    <name type="scientific">Zarea fungicola</name>
    <dbReference type="NCBI Taxonomy" id="93591"/>
    <lineage>
        <taxon>Eukaryota</taxon>
        <taxon>Fungi</taxon>
        <taxon>Dikarya</taxon>
        <taxon>Ascomycota</taxon>
        <taxon>Pezizomycotina</taxon>
        <taxon>Sordariomycetes</taxon>
        <taxon>Hypocreomycetidae</taxon>
        <taxon>Hypocreales</taxon>
        <taxon>Cordycipitaceae</taxon>
        <taxon>Zarea</taxon>
    </lineage>
</organism>
<evidence type="ECO:0000313" key="2">
    <source>
        <dbReference type="Proteomes" id="UP001143910"/>
    </source>
</evidence>
<protein>
    <submittedName>
        <fullName evidence="1">Uncharacterized protein</fullName>
    </submittedName>
</protein>
<reference evidence="1" key="1">
    <citation type="submission" date="2022-08" db="EMBL/GenBank/DDBJ databases">
        <title>Genome Sequence of Lecanicillium fungicola.</title>
        <authorList>
            <person name="Buettner E."/>
        </authorList>
    </citation>
    <scope>NUCLEOTIDE SEQUENCE</scope>
    <source>
        <strain evidence="1">Babe33</strain>
    </source>
</reference>